<dbReference type="STRING" id="1121476.SAMN02745751_01551"/>
<protein>
    <recommendedName>
        <fullName evidence="4">SGNH/GDSL hydrolase family protein</fullName>
    </recommendedName>
</protein>
<keyword evidence="1" id="KW-1133">Transmembrane helix</keyword>
<proteinExistence type="predicted"/>
<keyword evidence="1" id="KW-0472">Membrane</keyword>
<dbReference type="OrthoDB" id="2520504at2"/>
<name>A0A1M6FVA2_9FIRM</name>
<evidence type="ECO:0008006" key="4">
    <source>
        <dbReference type="Google" id="ProtNLM"/>
    </source>
</evidence>
<dbReference type="Proteomes" id="UP000184052">
    <property type="component" value="Unassembled WGS sequence"/>
</dbReference>
<sequence length="358" mass="42209">MKQYKKVILYFIFYMILVQMFLPEMVDSSIIYDYRIEYDLIKNKHENIRIALEQIGRAISEEEVDDYIVLVGDSVMYSSPGTRTQSIGYYMEKILQEDGRNIGVFNLSIPSNQIGDIYAILLLMDDYNISRDNVVIDILYQGFVGRNPYPAPVFWFADILEEKDLEAYNHCYDLEVMNDKISSVGEKRIVDELKKSIFNKMSIMKYKDIMKAGFVKKFNGIDQSLSSEGESWEEKDFLVGMLDEPTMYRIFSTKEFDMTEKNYQIYFLEKIMKLQEGKNTLFFMHPANKALLDKVKETPGYDDNLELVQEYFDSRDAEYYDMTGFIENNKYSDHLHLIPEGYRILAEELVEITFCWFN</sequence>
<organism evidence="2 3">
    <name type="scientific">Dethiosulfatibacter aminovorans DSM 17477</name>
    <dbReference type="NCBI Taxonomy" id="1121476"/>
    <lineage>
        <taxon>Bacteria</taxon>
        <taxon>Bacillati</taxon>
        <taxon>Bacillota</taxon>
        <taxon>Tissierellia</taxon>
        <taxon>Dethiosulfatibacter</taxon>
    </lineage>
</organism>
<evidence type="ECO:0000256" key="1">
    <source>
        <dbReference type="SAM" id="Phobius"/>
    </source>
</evidence>
<gene>
    <name evidence="2" type="ORF">SAMN02745751_01551</name>
</gene>
<keyword evidence="3" id="KW-1185">Reference proteome</keyword>
<evidence type="ECO:0000313" key="2">
    <source>
        <dbReference type="EMBL" id="SHJ01572.1"/>
    </source>
</evidence>
<dbReference type="RefSeq" id="WP_073049011.1">
    <property type="nucleotide sequence ID" value="NZ_FQZL01000009.1"/>
</dbReference>
<dbReference type="AlphaFoldDB" id="A0A1M6FVA2"/>
<keyword evidence="1" id="KW-0812">Transmembrane</keyword>
<feature type="transmembrane region" description="Helical" evidence="1">
    <location>
        <begin position="7"/>
        <end position="26"/>
    </location>
</feature>
<dbReference type="EMBL" id="FQZL01000009">
    <property type="protein sequence ID" value="SHJ01572.1"/>
    <property type="molecule type" value="Genomic_DNA"/>
</dbReference>
<accession>A0A1M6FVA2</accession>
<reference evidence="2 3" key="1">
    <citation type="submission" date="2016-11" db="EMBL/GenBank/DDBJ databases">
        <authorList>
            <person name="Jaros S."/>
            <person name="Januszkiewicz K."/>
            <person name="Wedrychowicz H."/>
        </authorList>
    </citation>
    <scope>NUCLEOTIDE SEQUENCE [LARGE SCALE GENOMIC DNA]</scope>
    <source>
        <strain evidence="2 3">DSM 17477</strain>
    </source>
</reference>
<evidence type="ECO:0000313" key="3">
    <source>
        <dbReference type="Proteomes" id="UP000184052"/>
    </source>
</evidence>